<dbReference type="CDD" id="cd05233">
    <property type="entry name" value="SDR_c"/>
    <property type="match status" value="1"/>
</dbReference>
<sequence>MTIAASRSTPISQAVAVVTGAASGIGLAAARRLLADGLRVGVCDLSPGLTEAFVDDIAAGRAVAVVGDTTDPAVRAELVARVDAAFGRLDVLVNNAASGGESAPVATLDLTALRRTLEINVVAVIALIQECTPLLSRSPRGRVINLGSLFGDEPVQDGAPYCVSKGAIHTLTRVLALELGAAGITANTIAPGYILTPMHAEEVEFQARARGISADERYAELRAEVPVGRHGTPEDVAATIAWLACPDSAYVSGQKISVSGGVSFA</sequence>
<dbReference type="InterPro" id="IPR020904">
    <property type="entry name" value="Sc_DH/Rdtase_CS"/>
</dbReference>
<protein>
    <submittedName>
        <fullName evidence="3">Gluconate 5-dehydrogenase/3-oxoacyl-[acyl-carrier protein] reductase</fullName>
    </submittedName>
</protein>
<name>A0A4Q7U687_9MICO</name>
<reference evidence="3 4" key="1">
    <citation type="journal article" date="2015" name="Stand. Genomic Sci.">
        <title>Genomic Encyclopedia of Bacterial and Archaeal Type Strains, Phase III: the genomes of soil and plant-associated and newly described type strains.</title>
        <authorList>
            <person name="Whitman W.B."/>
            <person name="Woyke T."/>
            <person name="Klenk H.P."/>
            <person name="Zhou Y."/>
            <person name="Lilburn T.G."/>
            <person name="Beck B.J."/>
            <person name="De Vos P."/>
            <person name="Vandamme P."/>
            <person name="Eisen J.A."/>
            <person name="Garrity G."/>
            <person name="Hugenholtz P."/>
            <person name="Kyrpides N.C."/>
        </authorList>
    </citation>
    <scope>NUCLEOTIDE SEQUENCE [LARGE SCALE GENOMIC DNA]</scope>
    <source>
        <strain evidence="3 4">RF6</strain>
    </source>
</reference>
<keyword evidence="4" id="KW-1185">Reference proteome</keyword>
<dbReference type="GO" id="GO:0016491">
    <property type="term" value="F:oxidoreductase activity"/>
    <property type="evidence" value="ECO:0007669"/>
    <property type="project" value="UniProtKB-KW"/>
</dbReference>
<dbReference type="PROSITE" id="PS00061">
    <property type="entry name" value="ADH_SHORT"/>
    <property type="match status" value="1"/>
</dbReference>
<dbReference type="RefSeq" id="WP_157992964.1">
    <property type="nucleotide sequence ID" value="NZ_QYAG01000004.1"/>
</dbReference>
<dbReference type="AlphaFoldDB" id="A0A4Q7U687"/>
<dbReference type="EMBL" id="SHKI01000002">
    <property type="protein sequence ID" value="RZT68597.1"/>
    <property type="molecule type" value="Genomic_DNA"/>
</dbReference>
<dbReference type="OrthoDB" id="517007at2"/>
<dbReference type="InterPro" id="IPR002347">
    <property type="entry name" value="SDR_fam"/>
</dbReference>
<dbReference type="SUPFAM" id="SSF51735">
    <property type="entry name" value="NAD(P)-binding Rossmann-fold domains"/>
    <property type="match status" value="1"/>
</dbReference>
<proteinExistence type="inferred from homology"/>
<gene>
    <name evidence="3" type="ORF">EV139_0323</name>
</gene>
<keyword evidence="2" id="KW-0560">Oxidoreductase</keyword>
<evidence type="ECO:0000256" key="1">
    <source>
        <dbReference type="ARBA" id="ARBA00006484"/>
    </source>
</evidence>
<dbReference type="PRINTS" id="PR00081">
    <property type="entry name" value="GDHRDH"/>
</dbReference>
<dbReference type="Pfam" id="PF13561">
    <property type="entry name" value="adh_short_C2"/>
    <property type="match status" value="1"/>
</dbReference>
<dbReference type="Proteomes" id="UP000291832">
    <property type="component" value="Unassembled WGS sequence"/>
</dbReference>
<accession>A0A4Q7U687</accession>
<dbReference type="Gene3D" id="3.40.50.720">
    <property type="entry name" value="NAD(P)-binding Rossmann-like Domain"/>
    <property type="match status" value="1"/>
</dbReference>
<dbReference type="FunFam" id="3.40.50.720:FF:000084">
    <property type="entry name" value="Short-chain dehydrogenase reductase"/>
    <property type="match status" value="1"/>
</dbReference>
<evidence type="ECO:0000256" key="2">
    <source>
        <dbReference type="ARBA" id="ARBA00023002"/>
    </source>
</evidence>
<comment type="caution">
    <text evidence="3">The sequence shown here is derived from an EMBL/GenBank/DDBJ whole genome shotgun (WGS) entry which is preliminary data.</text>
</comment>
<organism evidence="3 4">
    <name type="scientific">Leucobacter luti</name>
    <dbReference type="NCBI Taxonomy" id="340320"/>
    <lineage>
        <taxon>Bacteria</taxon>
        <taxon>Bacillati</taxon>
        <taxon>Actinomycetota</taxon>
        <taxon>Actinomycetes</taxon>
        <taxon>Micrococcales</taxon>
        <taxon>Microbacteriaceae</taxon>
        <taxon>Leucobacter</taxon>
    </lineage>
</organism>
<dbReference type="PANTHER" id="PTHR43639:SF1">
    <property type="entry name" value="SHORT-CHAIN DEHYDROGENASE_REDUCTASE FAMILY PROTEIN"/>
    <property type="match status" value="1"/>
</dbReference>
<dbReference type="PRINTS" id="PR00080">
    <property type="entry name" value="SDRFAMILY"/>
</dbReference>
<evidence type="ECO:0000313" key="3">
    <source>
        <dbReference type="EMBL" id="RZT68597.1"/>
    </source>
</evidence>
<comment type="similarity">
    <text evidence="1">Belongs to the short-chain dehydrogenases/reductases (SDR) family.</text>
</comment>
<dbReference type="PANTHER" id="PTHR43639">
    <property type="entry name" value="OXIDOREDUCTASE, SHORT-CHAIN DEHYDROGENASE/REDUCTASE FAMILY (AFU_ORTHOLOGUE AFUA_5G02870)"/>
    <property type="match status" value="1"/>
</dbReference>
<evidence type="ECO:0000313" key="4">
    <source>
        <dbReference type="Proteomes" id="UP000291832"/>
    </source>
</evidence>
<dbReference type="InterPro" id="IPR036291">
    <property type="entry name" value="NAD(P)-bd_dom_sf"/>
</dbReference>